<dbReference type="RefSeq" id="WP_197011217.1">
    <property type="nucleotide sequence ID" value="NZ_BAABES010000005.1"/>
</dbReference>
<evidence type="ECO:0000313" key="7">
    <source>
        <dbReference type="Proteomes" id="UP000614047"/>
    </source>
</evidence>
<dbReference type="InterPro" id="IPR050109">
    <property type="entry name" value="HTH-type_TetR-like_transc_reg"/>
</dbReference>
<dbReference type="InterPro" id="IPR023772">
    <property type="entry name" value="DNA-bd_HTH_TetR-type_CS"/>
</dbReference>
<keyword evidence="2 4" id="KW-0238">DNA-binding</keyword>
<dbReference type="PROSITE" id="PS50977">
    <property type="entry name" value="HTH_TETR_2"/>
    <property type="match status" value="1"/>
</dbReference>
<dbReference type="AlphaFoldDB" id="A0A931GMH8"/>
<sequence>MDDKKSADTRARILRTALDLFAERGYTNTSMQEIATRLEITKPTVFYHFPSKAILLATLCEPLTEDLEEVIVAAEAEEDLARARRDLIEGTLDVYIRHRRVLRLLLHDLTLLSHDHSFRRLVALVQRSHKVFSGPEEDVTVRIRGVQIFAMLSDPVMFFDDLPVERLRAEILAGVWALIDGVEAQFGRAAPAPAPARPARRRAGRPSVMDAAKAARAREMYATGAHSVGDIAARLGVSRATVYRHLDDDAPS</sequence>
<dbReference type="Gene3D" id="1.10.357.10">
    <property type="entry name" value="Tetracycline Repressor, domain 2"/>
    <property type="match status" value="1"/>
</dbReference>
<keyword evidence="3" id="KW-0804">Transcription</keyword>
<proteinExistence type="predicted"/>
<name>A0A931GMH8_9ACTN</name>
<dbReference type="PROSITE" id="PS01081">
    <property type="entry name" value="HTH_TETR_1"/>
    <property type="match status" value="1"/>
</dbReference>
<dbReference type="GO" id="GO:0003700">
    <property type="term" value="F:DNA-binding transcription factor activity"/>
    <property type="evidence" value="ECO:0007669"/>
    <property type="project" value="TreeGrafter"/>
</dbReference>
<dbReference type="Pfam" id="PF00440">
    <property type="entry name" value="TetR_N"/>
    <property type="match status" value="1"/>
</dbReference>
<evidence type="ECO:0000256" key="2">
    <source>
        <dbReference type="ARBA" id="ARBA00023125"/>
    </source>
</evidence>
<dbReference type="Pfam" id="PF02796">
    <property type="entry name" value="HTH_7"/>
    <property type="match status" value="1"/>
</dbReference>
<comment type="caution">
    <text evidence="6">The sequence shown here is derived from an EMBL/GenBank/DDBJ whole genome shotgun (WGS) entry which is preliminary data.</text>
</comment>
<evidence type="ECO:0000256" key="4">
    <source>
        <dbReference type="PROSITE-ProRule" id="PRU00335"/>
    </source>
</evidence>
<dbReference type="PANTHER" id="PTHR30055:SF238">
    <property type="entry name" value="MYCOFACTOCIN BIOSYNTHESIS TRANSCRIPTIONAL REGULATOR MFTR-RELATED"/>
    <property type="match status" value="1"/>
</dbReference>
<protein>
    <submittedName>
        <fullName evidence="6">AcrR family transcriptional regulator</fullName>
    </submittedName>
</protein>
<organism evidence="6 7">
    <name type="scientific">Actinomadura viridis</name>
    <dbReference type="NCBI Taxonomy" id="58110"/>
    <lineage>
        <taxon>Bacteria</taxon>
        <taxon>Bacillati</taxon>
        <taxon>Actinomycetota</taxon>
        <taxon>Actinomycetes</taxon>
        <taxon>Streptosporangiales</taxon>
        <taxon>Thermomonosporaceae</taxon>
        <taxon>Actinomadura</taxon>
    </lineage>
</organism>
<dbReference type="PRINTS" id="PR00455">
    <property type="entry name" value="HTHTETR"/>
</dbReference>
<evidence type="ECO:0000256" key="3">
    <source>
        <dbReference type="ARBA" id="ARBA00023163"/>
    </source>
</evidence>
<dbReference type="InterPro" id="IPR009057">
    <property type="entry name" value="Homeodomain-like_sf"/>
</dbReference>
<evidence type="ECO:0000256" key="1">
    <source>
        <dbReference type="ARBA" id="ARBA00023015"/>
    </source>
</evidence>
<dbReference type="EMBL" id="JADOUA010000001">
    <property type="protein sequence ID" value="MBG6088506.1"/>
    <property type="molecule type" value="Genomic_DNA"/>
</dbReference>
<dbReference type="Proteomes" id="UP000614047">
    <property type="component" value="Unassembled WGS sequence"/>
</dbReference>
<feature type="domain" description="HTH tetR-type" evidence="5">
    <location>
        <begin position="7"/>
        <end position="67"/>
    </location>
</feature>
<feature type="DNA-binding region" description="H-T-H motif" evidence="4">
    <location>
        <begin position="30"/>
        <end position="49"/>
    </location>
</feature>
<accession>A0A931GMH8</accession>
<dbReference type="InterPro" id="IPR001647">
    <property type="entry name" value="HTH_TetR"/>
</dbReference>
<keyword evidence="7" id="KW-1185">Reference proteome</keyword>
<evidence type="ECO:0000313" key="6">
    <source>
        <dbReference type="EMBL" id="MBG6088506.1"/>
    </source>
</evidence>
<keyword evidence="1" id="KW-0805">Transcription regulation</keyword>
<dbReference type="GO" id="GO:0000150">
    <property type="term" value="F:DNA strand exchange activity"/>
    <property type="evidence" value="ECO:0007669"/>
    <property type="project" value="InterPro"/>
</dbReference>
<dbReference type="SUPFAM" id="SSF46689">
    <property type="entry name" value="Homeodomain-like"/>
    <property type="match status" value="2"/>
</dbReference>
<dbReference type="CDD" id="cd00569">
    <property type="entry name" value="HTH_Hin_like"/>
    <property type="match status" value="1"/>
</dbReference>
<evidence type="ECO:0000259" key="5">
    <source>
        <dbReference type="PROSITE" id="PS50977"/>
    </source>
</evidence>
<dbReference type="GO" id="GO:0000976">
    <property type="term" value="F:transcription cis-regulatory region binding"/>
    <property type="evidence" value="ECO:0007669"/>
    <property type="project" value="TreeGrafter"/>
</dbReference>
<gene>
    <name evidence="6" type="ORF">IW256_002619</name>
</gene>
<dbReference type="PANTHER" id="PTHR30055">
    <property type="entry name" value="HTH-TYPE TRANSCRIPTIONAL REGULATOR RUTR"/>
    <property type="match status" value="1"/>
</dbReference>
<dbReference type="InterPro" id="IPR006120">
    <property type="entry name" value="Resolvase_HTH_dom"/>
</dbReference>
<dbReference type="Gene3D" id="1.10.10.60">
    <property type="entry name" value="Homeodomain-like"/>
    <property type="match status" value="1"/>
</dbReference>
<reference evidence="6" key="1">
    <citation type="submission" date="2020-11" db="EMBL/GenBank/DDBJ databases">
        <title>Sequencing the genomes of 1000 actinobacteria strains.</title>
        <authorList>
            <person name="Klenk H.-P."/>
        </authorList>
    </citation>
    <scope>NUCLEOTIDE SEQUENCE</scope>
    <source>
        <strain evidence="6">DSM 43175</strain>
    </source>
</reference>